<evidence type="ECO:0000256" key="1">
    <source>
        <dbReference type="ARBA" id="ARBA00004141"/>
    </source>
</evidence>
<organism evidence="6 7">
    <name type="scientific">Alkalihalophilus lindianensis</name>
    <dbReference type="NCBI Taxonomy" id="1630542"/>
    <lineage>
        <taxon>Bacteria</taxon>
        <taxon>Bacillati</taxon>
        <taxon>Bacillota</taxon>
        <taxon>Bacilli</taxon>
        <taxon>Bacillales</taxon>
        <taxon>Bacillaceae</taxon>
        <taxon>Alkalihalophilus</taxon>
    </lineage>
</organism>
<evidence type="ECO:0000256" key="5">
    <source>
        <dbReference type="SAM" id="Phobius"/>
    </source>
</evidence>
<evidence type="ECO:0000256" key="3">
    <source>
        <dbReference type="ARBA" id="ARBA00022989"/>
    </source>
</evidence>
<dbReference type="InterPro" id="IPR035906">
    <property type="entry name" value="MetI-like_sf"/>
</dbReference>
<proteinExistence type="predicted"/>
<dbReference type="Proteomes" id="UP001287282">
    <property type="component" value="Unassembled WGS sequence"/>
</dbReference>
<evidence type="ECO:0000313" key="6">
    <source>
        <dbReference type="EMBL" id="MDV2687108.1"/>
    </source>
</evidence>
<gene>
    <name evidence="6" type="ORF">RYX56_22420</name>
</gene>
<reference evidence="6 7" key="1">
    <citation type="submission" date="2023-10" db="EMBL/GenBank/DDBJ databases">
        <title>Screening of Alkalihalobacillus lindianensis BZ-TG-R113 and Its Alleviation of Salt Stress on Rapeseed Growth.</title>
        <authorList>
            <person name="Zhao B."/>
            <person name="Guo T."/>
        </authorList>
    </citation>
    <scope>NUCLEOTIDE SEQUENCE [LARGE SCALE GENOMIC DNA]</scope>
    <source>
        <strain evidence="6 7">BZ-TG-R113</strain>
    </source>
</reference>
<evidence type="ECO:0000256" key="4">
    <source>
        <dbReference type="ARBA" id="ARBA00023136"/>
    </source>
</evidence>
<keyword evidence="2 5" id="KW-0812">Transmembrane</keyword>
<name>A0ABU3XID6_9BACI</name>
<evidence type="ECO:0000256" key="2">
    <source>
        <dbReference type="ARBA" id="ARBA00022692"/>
    </source>
</evidence>
<dbReference type="EMBL" id="JAWJBA010000318">
    <property type="protein sequence ID" value="MDV2687108.1"/>
    <property type="molecule type" value="Genomic_DNA"/>
</dbReference>
<comment type="subcellular location">
    <subcellularLocation>
        <location evidence="1">Membrane</location>
        <topology evidence="1">Multi-pass membrane protein</topology>
    </subcellularLocation>
</comment>
<keyword evidence="3 5" id="KW-1133">Transmembrane helix</keyword>
<sequence>TTFAAGAVLIAVPIAILFLSFQRYFVSGLTAGGTKG</sequence>
<keyword evidence="7" id="KW-1185">Reference proteome</keyword>
<dbReference type="SUPFAM" id="SSF161098">
    <property type="entry name" value="MetI-like"/>
    <property type="match status" value="1"/>
</dbReference>
<accession>A0ABU3XID6</accession>
<evidence type="ECO:0000313" key="7">
    <source>
        <dbReference type="Proteomes" id="UP001287282"/>
    </source>
</evidence>
<feature type="transmembrane region" description="Helical" evidence="5">
    <location>
        <begin position="6"/>
        <end position="26"/>
    </location>
</feature>
<protein>
    <submittedName>
        <fullName evidence="6">Sugar ABC transporter permease</fullName>
    </submittedName>
</protein>
<feature type="non-terminal residue" evidence="6">
    <location>
        <position position="1"/>
    </location>
</feature>
<comment type="caution">
    <text evidence="6">The sequence shown here is derived from an EMBL/GenBank/DDBJ whole genome shotgun (WGS) entry which is preliminary data.</text>
</comment>
<keyword evidence="4 5" id="KW-0472">Membrane</keyword>